<keyword evidence="4 7" id="KW-0812">Transmembrane</keyword>
<evidence type="ECO:0000313" key="9">
    <source>
        <dbReference type="Proteomes" id="UP000009888"/>
    </source>
</evidence>
<comment type="subcellular location">
    <subcellularLocation>
        <location evidence="1 7">Cell membrane</location>
        <topology evidence="1 7">Multi-pass membrane protein</topology>
    </subcellularLocation>
</comment>
<dbReference type="AlphaFoldDB" id="K9EE47"/>
<feature type="transmembrane region" description="Helical" evidence="7">
    <location>
        <begin position="43"/>
        <end position="62"/>
    </location>
</feature>
<keyword evidence="5 7" id="KW-1133">Transmembrane helix</keyword>
<keyword evidence="6 7" id="KW-0472">Membrane</keyword>
<dbReference type="PATRIC" id="fig|883066.3.peg.1452"/>
<feature type="transmembrane region" description="Helical" evidence="7">
    <location>
        <begin position="185"/>
        <end position="206"/>
    </location>
</feature>
<evidence type="ECO:0000256" key="3">
    <source>
        <dbReference type="ARBA" id="ARBA00022475"/>
    </source>
</evidence>
<dbReference type="Proteomes" id="UP000009888">
    <property type="component" value="Unassembled WGS sequence"/>
</dbReference>
<comment type="similarity">
    <text evidence="2 7">Belongs to the UPF0056 (MarC) family.</text>
</comment>
<dbReference type="HOGENOM" id="CLU_079909_1_1_11"/>
<dbReference type="RefSeq" id="WP_007001593.1">
    <property type="nucleotide sequence ID" value="NZ_JH992955.1"/>
</dbReference>
<dbReference type="PANTHER" id="PTHR33508:SF1">
    <property type="entry name" value="UPF0056 MEMBRANE PROTEIN YHCE"/>
    <property type="match status" value="1"/>
</dbReference>
<sequence>MTFDVALFLTTFTTLFVIADPLGALPVFLALTQRNTHAERNRIGWQAVLTSGIVLATFGLFGRFILDLLGISVEAMQISGGLLLLIVALELMNGNNEKEPTPEQMKINVALVPLAVPLMAGPGAIVAIMIAVEDARNSSAGVVGGMLAVGAAFLLLHICELLVFRFANPVRRVLGDGGTVFLTRIAGMLLSAISVQLIIVGVTVVVNSF</sequence>
<evidence type="ECO:0000256" key="2">
    <source>
        <dbReference type="ARBA" id="ARBA00009784"/>
    </source>
</evidence>
<dbReference type="GO" id="GO:0005886">
    <property type="term" value="C:plasma membrane"/>
    <property type="evidence" value="ECO:0007669"/>
    <property type="project" value="UniProtKB-SubCell"/>
</dbReference>
<dbReference type="PANTHER" id="PTHR33508">
    <property type="entry name" value="UPF0056 MEMBRANE PROTEIN YHCE"/>
    <property type="match status" value="1"/>
</dbReference>
<dbReference type="EMBL" id="AGWL01000007">
    <property type="protein sequence ID" value="EKU94933.1"/>
    <property type="molecule type" value="Genomic_DNA"/>
</dbReference>
<keyword evidence="9" id="KW-1185">Reference proteome</keyword>
<protein>
    <recommendedName>
        <fullName evidence="7">UPF0056 membrane protein</fullName>
    </recommendedName>
</protein>
<keyword evidence="3" id="KW-1003">Cell membrane</keyword>
<reference evidence="8 9" key="1">
    <citation type="submission" date="2012-09" db="EMBL/GenBank/DDBJ databases">
        <title>The Genome Sequence of Actinobaculum massiliae ACS-171-V-COL2.</title>
        <authorList>
            <consortium name="The Broad Institute Genome Sequencing Platform"/>
            <person name="Earl A."/>
            <person name="Ward D."/>
            <person name="Feldgarden M."/>
            <person name="Gevers D."/>
            <person name="Saerens B."/>
            <person name="Vaneechoutte M."/>
            <person name="Walker B."/>
            <person name="Young S.K."/>
            <person name="Zeng Q."/>
            <person name="Gargeya S."/>
            <person name="Fitzgerald M."/>
            <person name="Haas B."/>
            <person name="Abouelleil A."/>
            <person name="Alvarado L."/>
            <person name="Arachchi H.M."/>
            <person name="Berlin A."/>
            <person name="Chapman S.B."/>
            <person name="Goldberg J."/>
            <person name="Griggs A."/>
            <person name="Gujja S."/>
            <person name="Hansen M."/>
            <person name="Howarth C."/>
            <person name="Imamovic A."/>
            <person name="Larimer J."/>
            <person name="McCowen C."/>
            <person name="Montmayeur A."/>
            <person name="Murphy C."/>
            <person name="Neiman D."/>
            <person name="Pearson M."/>
            <person name="Priest M."/>
            <person name="Roberts A."/>
            <person name="Saif S."/>
            <person name="Shea T."/>
            <person name="Sisk P."/>
            <person name="Sykes S."/>
            <person name="Wortman J."/>
            <person name="Nusbaum C."/>
            <person name="Birren B."/>
        </authorList>
    </citation>
    <scope>NUCLEOTIDE SEQUENCE [LARGE SCALE GENOMIC DNA]</scope>
    <source>
        <strain evidence="9">ACS-171-V-Col2</strain>
    </source>
</reference>
<evidence type="ECO:0000256" key="4">
    <source>
        <dbReference type="ARBA" id="ARBA00022692"/>
    </source>
</evidence>
<evidence type="ECO:0000256" key="5">
    <source>
        <dbReference type="ARBA" id="ARBA00022989"/>
    </source>
</evidence>
<dbReference type="eggNOG" id="COG2095">
    <property type="taxonomic scope" value="Bacteria"/>
</dbReference>
<evidence type="ECO:0000313" key="8">
    <source>
        <dbReference type="EMBL" id="EKU94933.1"/>
    </source>
</evidence>
<organism evidence="8 9">
    <name type="scientific">Actinobaculum massiliense ACS-171-V-Col2</name>
    <dbReference type="NCBI Taxonomy" id="883066"/>
    <lineage>
        <taxon>Bacteria</taxon>
        <taxon>Bacillati</taxon>
        <taxon>Actinomycetota</taxon>
        <taxon>Actinomycetes</taxon>
        <taxon>Actinomycetales</taxon>
        <taxon>Actinomycetaceae</taxon>
        <taxon>Actinobaculum</taxon>
    </lineage>
</organism>
<dbReference type="NCBIfam" id="TIGR00427">
    <property type="entry name" value="NAAT family transporter"/>
    <property type="match status" value="1"/>
</dbReference>
<evidence type="ECO:0000256" key="6">
    <source>
        <dbReference type="ARBA" id="ARBA00023136"/>
    </source>
</evidence>
<proteinExistence type="inferred from homology"/>
<evidence type="ECO:0000256" key="7">
    <source>
        <dbReference type="RuleBase" id="RU362048"/>
    </source>
</evidence>
<feature type="transmembrane region" description="Helical" evidence="7">
    <location>
        <begin position="138"/>
        <end position="164"/>
    </location>
</feature>
<gene>
    <name evidence="8" type="ORF">HMPREF9233_01387</name>
</gene>
<feature type="transmembrane region" description="Helical" evidence="7">
    <location>
        <begin position="6"/>
        <end position="31"/>
    </location>
</feature>
<feature type="transmembrane region" description="Helical" evidence="7">
    <location>
        <begin position="68"/>
        <end position="89"/>
    </location>
</feature>
<dbReference type="InterPro" id="IPR002771">
    <property type="entry name" value="Multi_antbiot-R_MarC"/>
</dbReference>
<feature type="transmembrane region" description="Helical" evidence="7">
    <location>
        <begin position="110"/>
        <end position="132"/>
    </location>
</feature>
<dbReference type="Pfam" id="PF01914">
    <property type="entry name" value="MarC"/>
    <property type="match status" value="1"/>
</dbReference>
<comment type="caution">
    <text evidence="8">The sequence shown here is derived from an EMBL/GenBank/DDBJ whole genome shotgun (WGS) entry which is preliminary data.</text>
</comment>
<name>K9EE47_9ACTO</name>
<accession>K9EE47</accession>
<evidence type="ECO:0000256" key="1">
    <source>
        <dbReference type="ARBA" id="ARBA00004651"/>
    </source>
</evidence>
<dbReference type="STRING" id="202789.GCA_001457435_00722"/>